<evidence type="ECO:0008006" key="3">
    <source>
        <dbReference type="Google" id="ProtNLM"/>
    </source>
</evidence>
<evidence type="ECO:0000313" key="2">
    <source>
        <dbReference type="Proteomes" id="UP000256297"/>
    </source>
</evidence>
<dbReference type="InterPro" id="IPR009003">
    <property type="entry name" value="Peptidase_S1_PA"/>
</dbReference>
<dbReference type="Pfam" id="PF13365">
    <property type="entry name" value="Trypsin_2"/>
    <property type="match status" value="1"/>
</dbReference>
<gene>
    <name evidence="1" type="ORF">CBM2589_U10207</name>
</gene>
<accession>A0A375CQK3</accession>
<sequence length="491" mass="52619">MTSVRITEDNPALATLRRSWVTAIYTNEDGIGPMGSLHEAGGALVALALMEEDGPTVLGSGVMIGPGLVVAATHVLAEFKAQNADPVLLTFLPDGARAWLPRESSTVTGPSDFGEDRRIVSDVSLLSCTLNSEAHEHHPLTLAPLQIALPLVGERLWAFGYRHDALQDAAALITPLVTSGVVSAVFPQGRGERMPSACVEVAMDTKGGMSGGPVVNANGDLVGIVSSSFDGGPSYVTLIWEALRIKVSSRLPSLALRGDIDLIAGRELGLVKLKGQVKRSKRGGITMTLTEPECELLKVSSDPEAIESPPPGSKTLIGVQLEDFEERWLSEVETAAAETALAYLEGLELPLVRRFLSASDVPEACLASIREFTVEDFEGVEDPDIQSAWEDEYGTVAIAFAFDLLSVVWTVQVPASDYLALARDYDSHFMNITVDGSRASMELIQRCHFEASLTLEREAPEFTKASITFSGVIRPKPRAPGTRRIPALGNC</sequence>
<organism evidence="1 2">
    <name type="scientific">Cupriavidus taiwanensis</name>
    <dbReference type="NCBI Taxonomy" id="164546"/>
    <lineage>
        <taxon>Bacteria</taxon>
        <taxon>Pseudomonadati</taxon>
        <taxon>Pseudomonadota</taxon>
        <taxon>Betaproteobacteria</taxon>
        <taxon>Burkholderiales</taxon>
        <taxon>Burkholderiaceae</taxon>
        <taxon>Cupriavidus</taxon>
    </lineage>
</organism>
<dbReference type="Gene3D" id="2.40.10.120">
    <property type="match status" value="1"/>
</dbReference>
<dbReference type="RefSeq" id="WP_116343014.1">
    <property type="nucleotide sequence ID" value="NZ_OFSP01000078.1"/>
</dbReference>
<dbReference type="Proteomes" id="UP000256297">
    <property type="component" value="Unassembled WGS sequence"/>
</dbReference>
<protein>
    <recommendedName>
        <fullName evidence="3">Serine protease</fullName>
    </recommendedName>
</protein>
<dbReference type="EMBL" id="OFSP01000078">
    <property type="protein sequence ID" value="SOY77705.1"/>
    <property type="molecule type" value="Genomic_DNA"/>
</dbReference>
<reference evidence="2" key="1">
    <citation type="submission" date="2018-01" db="EMBL/GenBank/DDBJ databases">
        <authorList>
            <person name="Gaut B.S."/>
            <person name="Morton B.R."/>
            <person name="Clegg M.T."/>
            <person name="Duvall M.R."/>
        </authorList>
    </citation>
    <scope>NUCLEOTIDE SEQUENCE [LARGE SCALE GENOMIC DNA]</scope>
</reference>
<dbReference type="AlphaFoldDB" id="A0A375CQK3"/>
<name>A0A375CQK3_9BURK</name>
<comment type="caution">
    <text evidence="1">The sequence shown here is derived from an EMBL/GenBank/DDBJ whole genome shotgun (WGS) entry which is preliminary data.</text>
</comment>
<dbReference type="SUPFAM" id="SSF50494">
    <property type="entry name" value="Trypsin-like serine proteases"/>
    <property type="match status" value="1"/>
</dbReference>
<evidence type="ECO:0000313" key="1">
    <source>
        <dbReference type="EMBL" id="SOY77705.1"/>
    </source>
</evidence>
<proteinExistence type="predicted"/>